<organism evidence="2 3">
    <name type="scientific">Oryza sativa subsp. japonica</name>
    <name type="common">Rice</name>
    <dbReference type="NCBI Taxonomy" id="39947"/>
    <lineage>
        <taxon>Eukaryota</taxon>
        <taxon>Viridiplantae</taxon>
        <taxon>Streptophyta</taxon>
        <taxon>Embryophyta</taxon>
        <taxon>Tracheophyta</taxon>
        <taxon>Spermatophyta</taxon>
        <taxon>Magnoliopsida</taxon>
        <taxon>Liliopsida</taxon>
        <taxon>Poales</taxon>
        <taxon>Poaceae</taxon>
        <taxon>BOP clade</taxon>
        <taxon>Oryzoideae</taxon>
        <taxon>Oryzeae</taxon>
        <taxon>Oryzinae</taxon>
        <taxon>Oryza</taxon>
        <taxon>Oryza sativa</taxon>
    </lineage>
</organism>
<dbReference type="AlphaFoldDB" id="Q6K2U2"/>
<gene>
    <name evidence="2" type="primary">OSJNBb0026F09.1</name>
</gene>
<evidence type="ECO:0000313" key="2">
    <source>
        <dbReference type="EMBL" id="BAD20045.1"/>
    </source>
</evidence>
<reference evidence="3" key="1">
    <citation type="journal article" date="2005" name="Nature">
        <title>The map-based sequence of the rice genome.</title>
        <authorList>
            <consortium name="International rice genome sequencing project (IRGSP)"/>
            <person name="Matsumoto T."/>
            <person name="Wu J."/>
            <person name="Kanamori H."/>
            <person name="Katayose Y."/>
            <person name="Fujisawa M."/>
            <person name="Namiki N."/>
            <person name="Mizuno H."/>
            <person name="Yamamoto K."/>
            <person name="Antonio B.A."/>
            <person name="Baba T."/>
            <person name="Sakata K."/>
            <person name="Nagamura Y."/>
            <person name="Aoki H."/>
            <person name="Arikawa K."/>
            <person name="Arita K."/>
            <person name="Bito T."/>
            <person name="Chiden Y."/>
            <person name="Fujitsuka N."/>
            <person name="Fukunaka R."/>
            <person name="Hamada M."/>
            <person name="Harada C."/>
            <person name="Hayashi A."/>
            <person name="Hijishita S."/>
            <person name="Honda M."/>
            <person name="Hosokawa S."/>
            <person name="Ichikawa Y."/>
            <person name="Idonuma A."/>
            <person name="Iijima M."/>
            <person name="Ikeda M."/>
            <person name="Ikeno M."/>
            <person name="Ito K."/>
            <person name="Ito S."/>
            <person name="Ito T."/>
            <person name="Ito Y."/>
            <person name="Ito Y."/>
            <person name="Iwabuchi A."/>
            <person name="Kamiya K."/>
            <person name="Karasawa W."/>
            <person name="Kurita K."/>
            <person name="Katagiri S."/>
            <person name="Kikuta A."/>
            <person name="Kobayashi H."/>
            <person name="Kobayashi N."/>
            <person name="Machita K."/>
            <person name="Maehara T."/>
            <person name="Masukawa M."/>
            <person name="Mizubayashi T."/>
            <person name="Mukai Y."/>
            <person name="Nagasaki H."/>
            <person name="Nagata Y."/>
            <person name="Naito S."/>
            <person name="Nakashima M."/>
            <person name="Nakama Y."/>
            <person name="Nakamichi Y."/>
            <person name="Nakamura M."/>
            <person name="Meguro A."/>
            <person name="Negishi M."/>
            <person name="Ohta I."/>
            <person name="Ohta T."/>
            <person name="Okamoto M."/>
            <person name="Ono N."/>
            <person name="Saji S."/>
            <person name="Sakaguchi M."/>
            <person name="Sakai K."/>
            <person name="Shibata M."/>
            <person name="Shimokawa T."/>
            <person name="Song J."/>
            <person name="Takazaki Y."/>
            <person name="Terasawa K."/>
            <person name="Tsugane M."/>
            <person name="Tsuji K."/>
            <person name="Ueda S."/>
            <person name="Waki K."/>
            <person name="Yamagata H."/>
            <person name="Yamamoto M."/>
            <person name="Yamamoto S."/>
            <person name="Yamane H."/>
            <person name="Yoshiki S."/>
            <person name="Yoshihara R."/>
            <person name="Yukawa K."/>
            <person name="Zhong H."/>
            <person name="Yano M."/>
            <person name="Yuan Q."/>
            <person name="Ouyang S."/>
            <person name="Liu J."/>
            <person name="Jones K.M."/>
            <person name="Gansberger K."/>
            <person name="Moffat K."/>
            <person name="Hill J."/>
            <person name="Bera J."/>
            <person name="Fadrosh D."/>
            <person name="Jin S."/>
            <person name="Johri S."/>
            <person name="Kim M."/>
            <person name="Overton L."/>
            <person name="Reardon M."/>
            <person name="Tsitrin T."/>
            <person name="Vuong H."/>
            <person name="Weaver B."/>
            <person name="Ciecko A."/>
            <person name="Tallon L."/>
            <person name="Jackson J."/>
            <person name="Pai G."/>
            <person name="Aken S.V."/>
            <person name="Utterback T."/>
            <person name="Reidmuller S."/>
            <person name="Feldblyum T."/>
            <person name="Hsiao J."/>
            <person name="Zismann V."/>
            <person name="Iobst S."/>
            <person name="de Vazeille A.R."/>
            <person name="Buell C.R."/>
            <person name="Ying K."/>
            <person name="Li Y."/>
            <person name="Lu T."/>
            <person name="Huang Y."/>
            <person name="Zhao Q."/>
            <person name="Feng Q."/>
            <person name="Zhang L."/>
            <person name="Zhu J."/>
            <person name="Weng Q."/>
            <person name="Mu J."/>
            <person name="Lu Y."/>
            <person name="Fan D."/>
            <person name="Liu Y."/>
            <person name="Guan J."/>
            <person name="Zhang Y."/>
            <person name="Yu S."/>
            <person name="Liu X."/>
            <person name="Zhang Y."/>
            <person name="Hong G."/>
            <person name="Han B."/>
            <person name="Choisne N."/>
            <person name="Demange N."/>
            <person name="Orjeda G."/>
            <person name="Samain S."/>
            <person name="Cattolico L."/>
            <person name="Pelletier E."/>
            <person name="Couloux A."/>
            <person name="Segurens B."/>
            <person name="Wincker P."/>
            <person name="D'Hont A."/>
            <person name="Scarpelli C."/>
            <person name="Weissenbach J."/>
            <person name="Salanoubat M."/>
            <person name="Quetier F."/>
            <person name="Yu Y."/>
            <person name="Kim H.R."/>
            <person name="Rambo T."/>
            <person name="Currie J."/>
            <person name="Collura K."/>
            <person name="Luo M."/>
            <person name="Yang T."/>
            <person name="Ammiraju J.S.S."/>
            <person name="Engler F."/>
            <person name="Soderlund C."/>
            <person name="Wing R.A."/>
            <person name="Palmer L.E."/>
            <person name="de la Bastide M."/>
            <person name="Spiegel L."/>
            <person name="Nascimento L."/>
            <person name="Zutavern T."/>
            <person name="O'Shaughnessy A."/>
            <person name="Dike S."/>
            <person name="Dedhia N."/>
            <person name="Preston R."/>
            <person name="Balija V."/>
            <person name="McCombie W.R."/>
            <person name="Chow T."/>
            <person name="Chen H."/>
            <person name="Chung M."/>
            <person name="Chen C."/>
            <person name="Shaw J."/>
            <person name="Wu H."/>
            <person name="Hsiao K."/>
            <person name="Chao Y."/>
            <person name="Chu M."/>
            <person name="Cheng C."/>
            <person name="Hour A."/>
            <person name="Lee P."/>
            <person name="Lin S."/>
            <person name="Lin Y."/>
            <person name="Liou J."/>
            <person name="Liu S."/>
            <person name="Hsing Y."/>
            <person name="Raghuvanshi S."/>
            <person name="Mohanty A."/>
            <person name="Bharti A.K."/>
            <person name="Gaur A."/>
            <person name="Gupta V."/>
            <person name="Kumar D."/>
            <person name="Ravi V."/>
            <person name="Vij S."/>
            <person name="Kapur A."/>
            <person name="Khurana P."/>
            <person name="Khurana P."/>
            <person name="Khurana J.P."/>
            <person name="Tyagi A.K."/>
            <person name="Gaikwad K."/>
            <person name="Singh A."/>
            <person name="Dalal V."/>
            <person name="Srivastava S."/>
            <person name="Dixit A."/>
            <person name="Pal A.K."/>
            <person name="Ghazi I.A."/>
            <person name="Yadav M."/>
            <person name="Pandit A."/>
            <person name="Bhargava A."/>
            <person name="Sureshbabu K."/>
            <person name="Batra K."/>
            <person name="Sharma T.R."/>
            <person name="Mohapatra T."/>
            <person name="Singh N.K."/>
            <person name="Messing J."/>
            <person name="Nelson A.B."/>
            <person name="Fuks G."/>
            <person name="Kavchok S."/>
            <person name="Keizer G."/>
            <person name="Linton E."/>
            <person name="Llaca V."/>
            <person name="Song R."/>
            <person name="Tanyolac B."/>
            <person name="Young S."/>
            <person name="Ho-Il K."/>
            <person name="Hahn J.H."/>
            <person name="Sangsakoo G."/>
            <person name="Vanavichit A."/>
            <person name="de Mattos Luiz.A.T."/>
            <person name="Zimmer P.D."/>
            <person name="Malone G."/>
            <person name="Dellagostin O."/>
            <person name="de Oliveira A.C."/>
            <person name="Bevan M."/>
            <person name="Bancroft I."/>
            <person name="Minx P."/>
            <person name="Cordum H."/>
            <person name="Wilson R."/>
            <person name="Cheng Z."/>
            <person name="Jin W."/>
            <person name="Jiang J."/>
            <person name="Leong S.A."/>
            <person name="Iwama H."/>
            <person name="Gojobori T."/>
            <person name="Itoh T."/>
            <person name="Niimura Y."/>
            <person name="Fujii Y."/>
            <person name="Habara T."/>
            <person name="Sakai H."/>
            <person name="Sato Y."/>
            <person name="Wilson G."/>
            <person name="Kumar K."/>
            <person name="McCouch S."/>
            <person name="Juretic N."/>
            <person name="Hoen D."/>
            <person name="Wright S."/>
            <person name="Bruskiewich R."/>
            <person name="Bureau T."/>
            <person name="Miyao A."/>
            <person name="Hirochika H."/>
            <person name="Nishikawa T."/>
            <person name="Kadowaki K."/>
            <person name="Sugiura M."/>
            <person name="Burr B."/>
            <person name="Sasaki T."/>
        </authorList>
    </citation>
    <scope>NUCLEOTIDE SEQUENCE [LARGE SCALE GENOMIC DNA]</scope>
    <source>
        <strain evidence="3">cv. Nipponbare</strain>
    </source>
</reference>
<feature type="compositionally biased region" description="Polar residues" evidence="1">
    <location>
        <begin position="15"/>
        <end position="25"/>
    </location>
</feature>
<evidence type="ECO:0000256" key="1">
    <source>
        <dbReference type="SAM" id="MobiDB-lite"/>
    </source>
</evidence>
<name>Q6K2U2_ORYSJ</name>
<reference evidence="3" key="2">
    <citation type="journal article" date="2008" name="Nucleic Acids Res.">
        <title>The rice annotation project database (RAP-DB): 2008 update.</title>
        <authorList>
            <consortium name="The rice annotation project (RAP)"/>
        </authorList>
    </citation>
    <scope>GENOME REANNOTATION</scope>
    <source>
        <strain evidence="3">cv. Nipponbare</strain>
    </source>
</reference>
<dbReference type="EMBL" id="AP005777">
    <property type="protein sequence ID" value="BAD20045.1"/>
    <property type="molecule type" value="Genomic_DNA"/>
</dbReference>
<protein>
    <submittedName>
        <fullName evidence="2">Uncharacterized protein</fullName>
    </submittedName>
</protein>
<accession>Q6K2U2</accession>
<dbReference type="Proteomes" id="UP000000763">
    <property type="component" value="Chromosome 2"/>
</dbReference>
<sequence>MYASIDVGPEDRDSTATGPTRSFDSPSVLKGMMRCAIGSYLSFLVTNNPPPNHLVTDIDHLDR</sequence>
<evidence type="ECO:0000313" key="3">
    <source>
        <dbReference type="Proteomes" id="UP000000763"/>
    </source>
</evidence>
<proteinExistence type="predicted"/>
<feature type="region of interest" description="Disordered" evidence="1">
    <location>
        <begin position="1"/>
        <end position="27"/>
    </location>
</feature>